<protein>
    <recommendedName>
        <fullName evidence="3">DUF4928 domain-containing protein</fullName>
    </recommendedName>
</protein>
<reference evidence="1 2" key="1">
    <citation type="submission" date="2015-09" db="EMBL/GenBank/DDBJ databases">
        <authorList>
            <consortium name="Pathogen Informatics"/>
        </authorList>
    </citation>
    <scope>NUCLEOTIDE SEQUENCE [LARGE SCALE GENOMIC DNA]</scope>
    <source>
        <strain evidence="1 2">2789STDY5834939</strain>
    </source>
</reference>
<organism evidence="1 2">
    <name type="scientific">Anaerotruncus colihominis</name>
    <dbReference type="NCBI Taxonomy" id="169435"/>
    <lineage>
        <taxon>Bacteria</taxon>
        <taxon>Bacillati</taxon>
        <taxon>Bacillota</taxon>
        <taxon>Clostridia</taxon>
        <taxon>Eubacteriales</taxon>
        <taxon>Oscillospiraceae</taxon>
        <taxon>Anaerotruncus</taxon>
    </lineage>
</organism>
<accession>A0A174T162</accession>
<dbReference type="AlphaFoldDB" id="A0A174T162"/>
<gene>
    <name evidence="1" type="ORF">ERS852551_02759</name>
</gene>
<dbReference type="OrthoDB" id="4351134at2"/>
<dbReference type="RefSeq" id="WP_055245705.1">
    <property type="nucleotide sequence ID" value="NZ_CZBE01000021.1"/>
</dbReference>
<dbReference type="InterPro" id="IPR032564">
    <property type="entry name" value="DUF4928"/>
</dbReference>
<evidence type="ECO:0000313" key="2">
    <source>
        <dbReference type="Proteomes" id="UP000095765"/>
    </source>
</evidence>
<evidence type="ECO:0008006" key="3">
    <source>
        <dbReference type="Google" id="ProtNLM"/>
    </source>
</evidence>
<dbReference type="Pfam" id="PF16280">
    <property type="entry name" value="DUF4928"/>
    <property type="match status" value="1"/>
</dbReference>
<name>A0A174T162_9FIRM</name>
<sequence length="311" mass="34901">MADFESKLKEFQTDNNIFSKGKLSVVIQFTRMVQGKEYPLNPDDFKTEKEGQVAGLGGGNLKKILKDHGITQQLSAEGGRTSRGSMGLMIRYVDFLNTWNAEETVDLVSIEEFWAEQVREYFRNQPFTLTADASKTIGSNLDDLFEQAKKRQKQNPGTQYLGTVLQHLTAAKLCLILPEGSFEIHGASVADAPTARSGDFVINKTIIHCTTSVGDLLINKCKTNINNGYRPVIITIFERVQTALNQIEDAGLAGRVEVWDIQQFLSSNVYEHSLFDEDKRNAKLGAIIDNYNQIVLEKETDPSLRIEFEAR</sequence>
<dbReference type="EMBL" id="CZBE01000021">
    <property type="protein sequence ID" value="CUQ01425.1"/>
    <property type="molecule type" value="Genomic_DNA"/>
</dbReference>
<dbReference type="Proteomes" id="UP000095765">
    <property type="component" value="Unassembled WGS sequence"/>
</dbReference>
<proteinExistence type="predicted"/>
<evidence type="ECO:0000313" key="1">
    <source>
        <dbReference type="EMBL" id="CUQ01425.1"/>
    </source>
</evidence>